<evidence type="ECO:0000313" key="3">
    <source>
        <dbReference type="Proteomes" id="UP000032458"/>
    </source>
</evidence>
<organism evidence="2 3">
    <name type="scientific">Streptomyces natalensis ATCC 27448</name>
    <dbReference type="NCBI Taxonomy" id="1240678"/>
    <lineage>
        <taxon>Bacteria</taxon>
        <taxon>Bacillati</taxon>
        <taxon>Actinomycetota</taxon>
        <taxon>Actinomycetes</taxon>
        <taxon>Kitasatosporales</taxon>
        <taxon>Streptomycetaceae</taxon>
        <taxon>Streptomyces</taxon>
    </lineage>
</organism>
<sequence>MAVGRCVPDDMTDTAPWAGPGIVRVAITADDLATARAAAARIATLWDSRGDERGQLPEEDASARLCADGLSAHAPAHAPAHPPAQATAES</sequence>
<dbReference type="AlphaFoldDB" id="A0A0D7CI51"/>
<dbReference type="PATRIC" id="fig|1240678.4.peg.4681"/>
<gene>
    <name evidence="2" type="ORF">SNA_21965</name>
</gene>
<name>A0A0D7CI51_9ACTN</name>
<proteinExistence type="predicted"/>
<dbReference type="Proteomes" id="UP000032458">
    <property type="component" value="Unassembled WGS sequence"/>
</dbReference>
<feature type="region of interest" description="Disordered" evidence="1">
    <location>
        <begin position="68"/>
        <end position="90"/>
    </location>
</feature>
<protein>
    <submittedName>
        <fullName evidence="2">Uncharacterized protein</fullName>
    </submittedName>
</protein>
<keyword evidence="3" id="KW-1185">Reference proteome</keyword>
<accession>A0A0D7CI51</accession>
<evidence type="ECO:0000313" key="2">
    <source>
        <dbReference type="EMBL" id="KIZ15934.1"/>
    </source>
</evidence>
<dbReference type="EMBL" id="JRKI01000029">
    <property type="protein sequence ID" value="KIZ15934.1"/>
    <property type="molecule type" value="Genomic_DNA"/>
</dbReference>
<feature type="compositionally biased region" description="Low complexity" evidence="1">
    <location>
        <begin position="72"/>
        <end position="90"/>
    </location>
</feature>
<reference evidence="2 3" key="1">
    <citation type="submission" date="2014-09" db="EMBL/GenBank/DDBJ databases">
        <title>Draft genome sequence of Streptomyces natalensis ATCC 27448, producer of the antifungal pimaricin.</title>
        <authorList>
            <person name="Mendes M.V."/>
            <person name="Beites T."/>
            <person name="Pires S."/>
            <person name="Santos C.L."/>
            <person name="Moradas-Ferreira P."/>
        </authorList>
    </citation>
    <scope>NUCLEOTIDE SEQUENCE [LARGE SCALE GENOMIC DNA]</scope>
    <source>
        <strain evidence="2 3">ATCC 27448</strain>
    </source>
</reference>
<comment type="caution">
    <text evidence="2">The sequence shown here is derived from an EMBL/GenBank/DDBJ whole genome shotgun (WGS) entry which is preliminary data.</text>
</comment>
<evidence type="ECO:0000256" key="1">
    <source>
        <dbReference type="SAM" id="MobiDB-lite"/>
    </source>
</evidence>